<reference evidence="2" key="1">
    <citation type="submission" date="2022-07" db="EMBL/GenBank/DDBJ databases">
        <title>Parvularcula maris sp. nov., an algicidal bacterium isolated from seawater.</title>
        <authorList>
            <person name="Li F."/>
        </authorList>
    </citation>
    <scope>NUCLEOTIDE SEQUENCE</scope>
    <source>
        <strain evidence="2">BGMRC 0090</strain>
    </source>
</reference>
<dbReference type="RefSeq" id="WP_256618909.1">
    <property type="nucleotide sequence ID" value="NZ_JANIBC010000003.1"/>
</dbReference>
<dbReference type="EMBL" id="JANIBC010000003">
    <property type="protein sequence ID" value="MCQ8185049.1"/>
    <property type="molecule type" value="Genomic_DNA"/>
</dbReference>
<sequence length="237" mass="25619">MTTQRLIEWNTEGEVFEGKLFLPEGKPKGAVLVCHAWSGRAEHEEAFAERLAGMGYAAMAGDVYGKGVRGSSVEENQKLMTPLVEDRDRLQTRLRASLDALKGEPEAAGLKVVAAGFCFGGLCVLDMARSNADIAGAGAFHAILGKPGKPSDGSKIMPEVIAFQGFDDPMAGPDDLKAFGEEMTERGARWQLYTFGGVAHAFTNEGANDKDMGLVFDPFARDRSYHVFDHFAEKLLG</sequence>
<proteinExistence type="predicted"/>
<protein>
    <submittedName>
        <fullName evidence="2">Dienelactone hydrolase family protein</fullName>
    </submittedName>
</protein>
<organism evidence="2 3">
    <name type="scientific">Parvularcula maris</name>
    <dbReference type="NCBI Taxonomy" id="2965077"/>
    <lineage>
        <taxon>Bacteria</taxon>
        <taxon>Pseudomonadati</taxon>
        <taxon>Pseudomonadota</taxon>
        <taxon>Alphaproteobacteria</taxon>
        <taxon>Parvularculales</taxon>
        <taxon>Parvularculaceae</taxon>
        <taxon>Parvularcula</taxon>
    </lineage>
</organism>
<dbReference type="AlphaFoldDB" id="A0A9X2L8U9"/>
<dbReference type="PANTHER" id="PTHR22946:SF0">
    <property type="entry name" value="DIENELACTONE HYDROLASE DOMAIN-CONTAINING PROTEIN"/>
    <property type="match status" value="1"/>
</dbReference>
<dbReference type="Gene3D" id="3.40.50.1820">
    <property type="entry name" value="alpha/beta hydrolase"/>
    <property type="match status" value="1"/>
</dbReference>
<accession>A0A9X2L8U9</accession>
<evidence type="ECO:0000313" key="3">
    <source>
        <dbReference type="Proteomes" id="UP001142610"/>
    </source>
</evidence>
<feature type="domain" description="Dienelactone hydrolase" evidence="1">
    <location>
        <begin position="16"/>
        <end position="208"/>
    </location>
</feature>
<evidence type="ECO:0000313" key="2">
    <source>
        <dbReference type="EMBL" id="MCQ8185049.1"/>
    </source>
</evidence>
<name>A0A9X2L8U9_9PROT</name>
<dbReference type="GO" id="GO:0016787">
    <property type="term" value="F:hydrolase activity"/>
    <property type="evidence" value="ECO:0007669"/>
    <property type="project" value="UniProtKB-KW"/>
</dbReference>
<keyword evidence="3" id="KW-1185">Reference proteome</keyword>
<dbReference type="PANTHER" id="PTHR22946">
    <property type="entry name" value="DIENELACTONE HYDROLASE DOMAIN-CONTAINING PROTEIN-RELATED"/>
    <property type="match status" value="1"/>
</dbReference>
<gene>
    <name evidence="2" type="ORF">NOG11_06555</name>
</gene>
<comment type="caution">
    <text evidence="2">The sequence shown here is derived from an EMBL/GenBank/DDBJ whole genome shotgun (WGS) entry which is preliminary data.</text>
</comment>
<dbReference type="Proteomes" id="UP001142610">
    <property type="component" value="Unassembled WGS sequence"/>
</dbReference>
<keyword evidence="2" id="KW-0378">Hydrolase</keyword>
<dbReference type="Pfam" id="PF01738">
    <property type="entry name" value="DLH"/>
    <property type="match status" value="1"/>
</dbReference>
<dbReference type="InterPro" id="IPR002925">
    <property type="entry name" value="Dienelactn_hydro"/>
</dbReference>
<evidence type="ECO:0000259" key="1">
    <source>
        <dbReference type="Pfam" id="PF01738"/>
    </source>
</evidence>
<dbReference type="InterPro" id="IPR050261">
    <property type="entry name" value="FrsA_esterase"/>
</dbReference>
<dbReference type="InterPro" id="IPR029058">
    <property type="entry name" value="AB_hydrolase_fold"/>
</dbReference>
<dbReference type="SUPFAM" id="SSF53474">
    <property type="entry name" value="alpha/beta-Hydrolases"/>
    <property type="match status" value="1"/>
</dbReference>